<proteinExistence type="inferred from homology"/>
<dbReference type="Gene3D" id="3.30.70.2610">
    <property type="match status" value="1"/>
</dbReference>
<dbReference type="PANTHER" id="PTHR13152:SF0">
    <property type="entry name" value="GENERAL TRANSCRIPTION FACTOR IIH SUBUNIT 4"/>
    <property type="match status" value="1"/>
</dbReference>
<dbReference type="Proteomes" id="UP001141327">
    <property type="component" value="Unassembled WGS sequence"/>
</dbReference>
<evidence type="ECO:0000256" key="6">
    <source>
        <dbReference type="ARBA" id="ARBA00023204"/>
    </source>
</evidence>
<keyword evidence="6 8" id="KW-0234">DNA repair</keyword>
<gene>
    <name evidence="11" type="ORF">PAPYR_2887</name>
</gene>
<evidence type="ECO:0000256" key="5">
    <source>
        <dbReference type="ARBA" id="ARBA00023163"/>
    </source>
</evidence>
<evidence type="ECO:0000313" key="11">
    <source>
        <dbReference type="EMBL" id="KAJ4460669.1"/>
    </source>
</evidence>
<comment type="function">
    <text evidence="8">Component of the general transcription and DNA repair factor IIH (TFIIH) core complex which is involved in general and transcription-coupled nucleotide excision repair (NER) of damaged DNA.</text>
</comment>
<evidence type="ECO:0000259" key="10">
    <source>
        <dbReference type="Pfam" id="PF18307"/>
    </source>
</evidence>
<comment type="subcellular location">
    <subcellularLocation>
        <location evidence="1 8">Nucleus</location>
    </subcellularLocation>
</comment>
<evidence type="ECO:0000313" key="12">
    <source>
        <dbReference type="Proteomes" id="UP001141327"/>
    </source>
</evidence>
<organism evidence="11 12">
    <name type="scientific">Paratrimastix pyriformis</name>
    <dbReference type="NCBI Taxonomy" id="342808"/>
    <lineage>
        <taxon>Eukaryota</taxon>
        <taxon>Metamonada</taxon>
        <taxon>Preaxostyla</taxon>
        <taxon>Paratrimastigidae</taxon>
        <taxon>Paratrimastix</taxon>
    </lineage>
</organism>
<evidence type="ECO:0000256" key="9">
    <source>
        <dbReference type="SAM" id="MobiDB-lite"/>
    </source>
</evidence>
<name>A0ABQ8UTI2_9EUKA</name>
<dbReference type="InterPro" id="IPR004598">
    <property type="entry name" value="TFIIH_p52/Tfb2"/>
</dbReference>
<comment type="similarity">
    <text evidence="2 8">Belongs to the TFB2 family.</text>
</comment>
<evidence type="ECO:0000256" key="2">
    <source>
        <dbReference type="ARBA" id="ARBA00007132"/>
    </source>
</evidence>
<evidence type="ECO:0000256" key="7">
    <source>
        <dbReference type="ARBA" id="ARBA00023242"/>
    </source>
</evidence>
<evidence type="ECO:0000256" key="8">
    <source>
        <dbReference type="RuleBase" id="RU364024"/>
    </source>
</evidence>
<sequence>MYWKEIRKKQAGLISLLAVKHLARVVRPNQPRQNVKTQVGKSIFAFSNLLHKPKVQTPLKSDSGERQSLLAQFLSTFGTRIEGFYDNPYTVRGMFRFLTPLAKDYVFRLFFATSPCPLESLKQWSLPDPLSIRMHAEAIKRLDSFRIFQVLGPKGSKMVALSQYFRQHLVFALYNSDANLPVQHAPHHVPTLDQLQQYAQFRAAAPGPLHYRPCCLEAAAGKKQRALSLEDAPGATDQVELLVRLGLMRPVGAVAPSTSTATTPGPSPAPFSKRPAPSPSPPPPTPASGRYETTGEGYQFLLKRASTQLWTFMISYLKGFRVRPCLLLPGVVVAVWGRKVVCAPEDRTLVEALGFLFRLTMMTVGRPQEAAALTPTQMQVMRDLRAFGLIYQRKDGAAHFIPTPLVSVLALEGAAAPARPSSRPARRRCPGAARGGPTDLEQGWIVVESTTCPVPRAPCPVPRAPCPVPRAPCPVPRAPCPVPRVRLHGQRPARGHAWLFVQLQYRLPNLVVGSVTLESVRRALMFGITADQITSFLYQHAHPQQRLRRPVIPEAVRDQIFLWEAERNRLLFQRAAVFEGLPPPVHQAAVAFAREQGVLLCEVAAKGLLVVPEAEKGPVHAHIVDLMTRAAALPPQG</sequence>
<evidence type="ECO:0000256" key="1">
    <source>
        <dbReference type="ARBA" id="ARBA00004123"/>
    </source>
</evidence>
<reference evidence="11" key="1">
    <citation type="journal article" date="2022" name="bioRxiv">
        <title>Genomics of Preaxostyla Flagellates Illuminates Evolutionary Transitions and the Path Towards Mitochondrial Loss.</title>
        <authorList>
            <person name="Novak L.V.F."/>
            <person name="Treitli S.C."/>
            <person name="Pyrih J."/>
            <person name="Halakuc P."/>
            <person name="Pipaliya S.V."/>
            <person name="Vacek V."/>
            <person name="Brzon O."/>
            <person name="Soukal P."/>
            <person name="Eme L."/>
            <person name="Dacks J.B."/>
            <person name="Karnkowska A."/>
            <person name="Elias M."/>
            <person name="Hampl V."/>
        </authorList>
    </citation>
    <scope>NUCLEOTIDE SEQUENCE</scope>
    <source>
        <strain evidence="11">RCP-MX</strain>
    </source>
</reference>
<feature type="compositionally biased region" description="Pro residues" evidence="9">
    <location>
        <begin position="276"/>
        <end position="286"/>
    </location>
</feature>
<keyword evidence="7 8" id="KW-0539">Nucleus</keyword>
<feature type="compositionally biased region" description="Low complexity" evidence="9">
    <location>
        <begin position="254"/>
        <end position="275"/>
    </location>
</feature>
<evidence type="ECO:0000256" key="4">
    <source>
        <dbReference type="ARBA" id="ARBA00023015"/>
    </source>
</evidence>
<comment type="caution">
    <text evidence="11">The sequence shown here is derived from an EMBL/GenBank/DDBJ whole genome shotgun (WGS) entry which is preliminary data.</text>
</comment>
<dbReference type="PANTHER" id="PTHR13152">
    <property type="entry name" value="TFIIH, POLYPEPTIDE 4"/>
    <property type="match status" value="1"/>
</dbReference>
<dbReference type="EMBL" id="JAPMOS010000011">
    <property type="protein sequence ID" value="KAJ4460669.1"/>
    <property type="molecule type" value="Genomic_DNA"/>
</dbReference>
<keyword evidence="12" id="KW-1185">Reference proteome</keyword>
<keyword evidence="4 8" id="KW-0805">Transcription regulation</keyword>
<dbReference type="Pfam" id="PF03849">
    <property type="entry name" value="Tfb2"/>
    <property type="match status" value="3"/>
</dbReference>
<accession>A0ABQ8UTI2</accession>
<protein>
    <recommendedName>
        <fullName evidence="8">General transcription factor IIH subunit 4</fullName>
    </recommendedName>
</protein>
<dbReference type="InterPro" id="IPR040662">
    <property type="entry name" value="Tfb2_C"/>
</dbReference>
<feature type="region of interest" description="Disordered" evidence="9">
    <location>
        <begin position="254"/>
        <end position="292"/>
    </location>
</feature>
<keyword evidence="5 8" id="KW-0804">Transcription</keyword>
<feature type="domain" description="Transcription factor Tfb2 C-terminal" evidence="10">
    <location>
        <begin position="558"/>
        <end position="622"/>
    </location>
</feature>
<dbReference type="Pfam" id="PF18307">
    <property type="entry name" value="Tfb2_C"/>
    <property type="match status" value="1"/>
</dbReference>
<evidence type="ECO:0000256" key="3">
    <source>
        <dbReference type="ARBA" id="ARBA00022763"/>
    </source>
</evidence>
<keyword evidence="3 8" id="KW-0227">DNA damage</keyword>